<comment type="caution">
    <text evidence="1">The sequence shown here is derived from an EMBL/GenBank/DDBJ whole genome shotgun (WGS) entry which is preliminary data.</text>
</comment>
<dbReference type="AlphaFoldDB" id="A0A8J6U249"/>
<evidence type="ECO:0000313" key="2">
    <source>
        <dbReference type="Proteomes" id="UP000652681"/>
    </source>
</evidence>
<dbReference type="EMBL" id="JACVEL010000003">
    <property type="protein sequence ID" value="MBC9812130.1"/>
    <property type="molecule type" value="Genomic_DNA"/>
</dbReference>
<accession>A0A8J6U249</accession>
<organism evidence="1 2">
    <name type="scientific">Taishania pollutisoli</name>
    <dbReference type="NCBI Taxonomy" id="2766479"/>
    <lineage>
        <taxon>Bacteria</taxon>
        <taxon>Pseudomonadati</taxon>
        <taxon>Bacteroidota</taxon>
        <taxon>Flavobacteriia</taxon>
        <taxon>Flavobacteriales</taxon>
        <taxon>Crocinitomicaceae</taxon>
        <taxon>Taishania</taxon>
    </lineage>
</organism>
<sequence>MHVTEKKIVSVLWLIPIPLNNEYFEICSGCKARIRVIADPELIDA</sequence>
<gene>
    <name evidence="1" type="ORF">H9Y05_06515</name>
</gene>
<protein>
    <submittedName>
        <fullName evidence="1">Uncharacterized protein</fullName>
    </submittedName>
</protein>
<name>A0A8J6U249_9FLAO</name>
<reference evidence="1" key="1">
    <citation type="submission" date="2020-09" db="EMBL/GenBank/DDBJ databases">
        <title>Taishania pollutisoli gen. nov., sp. nov., Isolated from Tetrabromobisphenol A-Contaminated Soil.</title>
        <authorList>
            <person name="Chen Q."/>
        </authorList>
    </citation>
    <scope>NUCLEOTIDE SEQUENCE</scope>
    <source>
        <strain evidence="1">CZZ-1</strain>
    </source>
</reference>
<keyword evidence="2" id="KW-1185">Reference proteome</keyword>
<proteinExistence type="predicted"/>
<dbReference type="Proteomes" id="UP000652681">
    <property type="component" value="Unassembled WGS sequence"/>
</dbReference>
<evidence type="ECO:0000313" key="1">
    <source>
        <dbReference type="EMBL" id="MBC9812130.1"/>
    </source>
</evidence>